<dbReference type="OMA" id="SIYHRFM"/>
<dbReference type="PROSITE" id="PS00178">
    <property type="entry name" value="AA_TRNA_LIGASE_I"/>
    <property type="match status" value="1"/>
</dbReference>
<evidence type="ECO:0000256" key="12">
    <source>
        <dbReference type="RuleBase" id="RU363036"/>
    </source>
</evidence>
<evidence type="ECO:0000256" key="13">
    <source>
        <dbReference type="SAM" id="MobiDB-lite"/>
    </source>
</evidence>
<accession>U1GM54</accession>
<keyword evidence="9 12" id="KW-0648">Protein biosynthesis</keyword>
<dbReference type="RefSeq" id="XP_007801101.1">
    <property type="nucleotide sequence ID" value="XM_007802910.1"/>
</dbReference>
<dbReference type="CDD" id="cd00806">
    <property type="entry name" value="TrpRS_core"/>
    <property type="match status" value="1"/>
</dbReference>
<evidence type="ECO:0000256" key="3">
    <source>
        <dbReference type="ARBA" id="ARBA00013161"/>
    </source>
</evidence>
<dbReference type="FunFam" id="1.10.240.10:FF:000003">
    <property type="entry name" value="Tryptophan--tRNA ligase, cytoplasmic"/>
    <property type="match status" value="1"/>
</dbReference>
<dbReference type="PANTHER" id="PTHR10055:SF1">
    <property type="entry name" value="TRYPTOPHAN--TRNA LIGASE, CYTOPLASMIC"/>
    <property type="match status" value="1"/>
</dbReference>
<evidence type="ECO:0000256" key="6">
    <source>
        <dbReference type="ARBA" id="ARBA00022598"/>
    </source>
</evidence>
<evidence type="ECO:0000256" key="1">
    <source>
        <dbReference type="ARBA" id="ARBA00004496"/>
    </source>
</evidence>
<evidence type="ECO:0000256" key="4">
    <source>
        <dbReference type="ARBA" id="ARBA00013782"/>
    </source>
</evidence>
<dbReference type="GeneID" id="19238208"/>
<keyword evidence="6 12" id="KW-0436">Ligase</keyword>
<dbReference type="AlphaFoldDB" id="U1GM54"/>
<evidence type="ECO:0000256" key="11">
    <source>
        <dbReference type="ARBA" id="ARBA00030268"/>
    </source>
</evidence>
<dbReference type="EC" id="6.1.1.2" evidence="3"/>
<dbReference type="GO" id="GO:0004830">
    <property type="term" value="F:tryptophan-tRNA ligase activity"/>
    <property type="evidence" value="ECO:0007669"/>
    <property type="project" value="UniProtKB-EC"/>
</dbReference>
<dbReference type="NCBIfam" id="TIGR00233">
    <property type="entry name" value="trpS"/>
    <property type="match status" value="1"/>
</dbReference>
<evidence type="ECO:0000256" key="8">
    <source>
        <dbReference type="ARBA" id="ARBA00022840"/>
    </source>
</evidence>
<dbReference type="eggNOG" id="KOG2145">
    <property type="taxonomic scope" value="Eukaryota"/>
</dbReference>
<evidence type="ECO:0000256" key="7">
    <source>
        <dbReference type="ARBA" id="ARBA00022741"/>
    </source>
</evidence>
<evidence type="ECO:0000256" key="10">
    <source>
        <dbReference type="ARBA" id="ARBA00023146"/>
    </source>
</evidence>
<dbReference type="Gene3D" id="3.40.50.620">
    <property type="entry name" value="HUPs"/>
    <property type="match status" value="1"/>
</dbReference>
<dbReference type="InterPro" id="IPR002305">
    <property type="entry name" value="aa-tRNA-synth_Ic"/>
</dbReference>
<gene>
    <name evidence="14" type="ORF">EPUS_03161</name>
</gene>
<comment type="similarity">
    <text evidence="2 12">Belongs to the class-I aminoacyl-tRNA synthetase family.</text>
</comment>
<dbReference type="GO" id="GO:1990825">
    <property type="term" value="F:sequence-specific mRNA binding"/>
    <property type="evidence" value="ECO:0007669"/>
    <property type="project" value="EnsemblFungi"/>
</dbReference>
<dbReference type="Gene3D" id="1.10.240.10">
    <property type="entry name" value="Tyrosyl-Transfer RNA Synthetase"/>
    <property type="match status" value="1"/>
</dbReference>
<keyword evidence="5" id="KW-0963">Cytoplasm</keyword>
<evidence type="ECO:0000313" key="15">
    <source>
        <dbReference type="Proteomes" id="UP000019373"/>
    </source>
</evidence>
<evidence type="ECO:0000256" key="2">
    <source>
        <dbReference type="ARBA" id="ARBA00005594"/>
    </source>
</evidence>
<dbReference type="Pfam" id="PF00579">
    <property type="entry name" value="tRNA-synt_1b"/>
    <property type="match status" value="1"/>
</dbReference>
<dbReference type="HOGENOM" id="CLU_032621_0_1_1"/>
<dbReference type="PRINTS" id="PR01039">
    <property type="entry name" value="TRNASYNTHTRP"/>
</dbReference>
<keyword evidence="7 12" id="KW-0547">Nucleotide-binding</keyword>
<dbReference type="PANTHER" id="PTHR10055">
    <property type="entry name" value="TRYPTOPHANYL-TRNA SYNTHETASE"/>
    <property type="match status" value="1"/>
</dbReference>
<feature type="compositionally biased region" description="Basic and acidic residues" evidence="13">
    <location>
        <begin position="432"/>
        <end position="454"/>
    </location>
</feature>
<reference evidence="15" key="1">
    <citation type="journal article" date="2014" name="BMC Genomics">
        <title>Genome characteristics reveal the impact of lichenization on lichen-forming fungus Endocarpon pusillum Hedwig (Verrucariales, Ascomycota).</title>
        <authorList>
            <person name="Wang Y.-Y."/>
            <person name="Liu B."/>
            <person name="Zhang X.-Y."/>
            <person name="Zhou Q.-M."/>
            <person name="Zhang T."/>
            <person name="Li H."/>
            <person name="Yu Y.-F."/>
            <person name="Zhang X.-L."/>
            <person name="Hao X.-Y."/>
            <person name="Wang M."/>
            <person name="Wang L."/>
            <person name="Wei J.-C."/>
        </authorList>
    </citation>
    <scope>NUCLEOTIDE SEQUENCE [LARGE SCALE GENOMIC DNA]</scope>
    <source>
        <strain evidence="15">Z07020 / HMAS-L-300199</strain>
    </source>
</reference>
<evidence type="ECO:0000313" key="14">
    <source>
        <dbReference type="EMBL" id="ERF73328.1"/>
    </source>
</evidence>
<evidence type="ECO:0000256" key="5">
    <source>
        <dbReference type="ARBA" id="ARBA00022490"/>
    </source>
</evidence>
<dbReference type="GO" id="GO:0006436">
    <property type="term" value="P:tryptophanyl-tRNA aminoacylation"/>
    <property type="evidence" value="ECO:0007669"/>
    <property type="project" value="InterPro"/>
</dbReference>
<dbReference type="GO" id="GO:0005737">
    <property type="term" value="C:cytoplasm"/>
    <property type="evidence" value="ECO:0007669"/>
    <property type="project" value="UniProtKB-SubCell"/>
</dbReference>
<dbReference type="SUPFAM" id="SSF52374">
    <property type="entry name" value="Nucleotidylyl transferase"/>
    <property type="match status" value="1"/>
</dbReference>
<dbReference type="OrthoDB" id="10261385at2759"/>
<protein>
    <recommendedName>
        <fullName evidence="4">Tryptophan--tRNA ligase, cytoplasmic</fullName>
        <ecNumber evidence="3">6.1.1.2</ecNumber>
    </recommendedName>
    <alternativeName>
        <fullName evidence="11">Tryptophanyl-tRNA synthetase</fullName>
    </alternativeName>
</protein>
<dbReference type="InterPro" id="IPR001412">
    <property type="entry name" value="aa-tRNA-synth_I_CS"/>
</dbReference>
<dbReference type="FunFam" id="3.40.50.620:FF:000033">
    <property type="entry name" value="tryptophan--tRNA ligase, cytoplasmic"/>
    <property type="match status" value="1"/>
</dbReference>
<dbReference type="InterPro" id="IPR014729">
    <property type="entry name" value="Rossmann-like_a/b/a_fold"/>
</dbReference>
<dbReference type="InterPro" id="IPR002306">
    <property type="entry name" value="Trp-tRNA-ligase"/>
</dbReference>
<evidence type="ECO:0000256" key="9">
    <source>
        <dbReference type="ARBA" id="ARBA00022917"/>
    </source>
</evidence>
<sequence length="454" mass="51129">MADEPGQPPALTTLSLAEQAPSSHAVEQRITPFDVSGGVDETGKLLPVDYTKLIQQFGATPISPTLLERFEKVTGKKPHRFLRRGIVFSHRDLEKILDRHEKGQPFYLYTGRGPSSGSLHVGHAIPFEFTKWLQDVFDVPLVIMLTDDEKYMHSPKLEISDSKRFTTENAKDIIGIGFDPAKTFIFSDFDYVSGAFYENICRMAKRITINSVRATFGFTDSNNVGEFHFCATQSATSFATSFPHIFGSDPLKTRSIPCLIPCAIDQDPYFRQCREHAEKMKYKKPSLIHSIFLPALQGPGSKMSASVDISAIFLTDTPNQIKNKINKYAFSGGQDTAEKQRELGGRTKYDVAFQYLTFFMEDDNELEQIRHAYEKGEMLTGELKGICIKYLQEYVAGFQERRKKVTEEMRGEFMAVRGLTWGGNPNPVPTEVVEKKGAQKEKEKSGKPNGELKN</sequence>
<dbReference type="GO" id="GO:0005524">
    <property type="term" value="F:ATP binding"/>
    <property type="evidence" value="ECO:0007669"/>
    <property type="project" value="UniProtKB-KW"/>
</dbReference>
<dbReference type="EMBL" id="KE720961">
    <property type="protein sequence ID" value="ERF73328.1"/>
    <property type="molecule type" value="Genomic_DNA"/>
</dbReference>
<dbReference type="Proteomes" id="UP000019373">
    <property type="component" value="Unassembled WGS sequence"/>
</dbReference>
<feature type="region of interest" description="Disordered" evidence="13">
    <location>
        <begin position="423"/>
        <end position="454"/>
    </location>
</feature>
<proteinExistence type="inferred from homology"/>
<name>U1GM54_ENDPU</name>
<keyword evidence="10 12" id="KW-0030">Aminoacyl-tRNA synthetase</keyword>
<keyword evidence="8 12" id="KW-0067">ATP-binding</keyword>
<keyword evidence="15" id="KW-1185">Reference proteome</keyword>
<comment type="subcellular location">
    <subcellularLocation>
        <location evidence="1">Cytoplasm</location>
    </subcellularLocation>
</comment>
<organism evidence="14 15">
    <name type="scientific">Endocarpon pusillum (strain Z07020 / HMAS-L-300199)</name>
    <name type="common">Lichen-forming fungus</name>
    <dbReference type="NCBI Taxonomy" id="1263415"/>
    <lineage>
        <taxon>Eukaryota</taxon>
        <taxon>Fungi</taxon>
        <taxon>Dikarya</taxon>
        <taxon>Ascomycota</taxon>
        <taxon>Pezizomycotina</taxon>
        <taxon>Eurotiomycetes</taxon>
        <taxon>Chaetothyriomycetidae</taxon>
        <taxon>Verrucariales</taxon>
        <taxon>Verrucariaceae</taxon>
        <taxon>Endocarpon</taxon>
    </lineage>
</organism>